<evidence type="ECO:0000313" key="1">
    <source>
        <dbReference type="EMBL" id="KIJ39239.1"/>
    </source>
</evidence>
<dbReference type="HOGENOM" id="CLU_192414_0_0_1"/>
<dbReference type="EMBL" id="KN837153">
    <property type="protein sequence ID" value="KIJ39239.1"/>
    <property type="molecule type" value="Genomic_DNA"/>
</dbReference>
<evidence type="ECO:0000313" key="2">
    <source>
        <dbReference type="Proteomes" id="UP000054279"/>
    </source>
</evidence>
<keyword evidence="2" id="KW-1185">Reference proteome</keyword>
<proteinExistence type="predicted"/>
<accession>A0A0C9UWK3</accession>
<dbReference type="OrthoDB" id="354769at2759"/>
<organism evidence="1 2">
    <name type="scientific">Sphaerobolus stellatus (strain SS14)</name>
    <dbReference type="NCBI Taxonomy" id="990650"/>
    <lineage>
        <taxon>Eukaryota</taxon>
        <taxon>Fungi</taxon>
        <taxon>Dikarya</taxon>
        <taxon>Basidiomycota</taxon>
        <taxon>Agaricomycotina</taxon>
        <taxon>Agaricomycetes</taxon>
        <taxon>Phallomycetidae</taxon>
        <taxon>Geastrales</taxon>
        <taxon>Sphaerobolaceae</taxon>
        <taxon>Sphaerobolus</taxon>
    </lineage>
</organism>
<reference evidence="1 2" key="1">
    <citation type="submission" date="2014-06" db="EMBL/GenBank/DDBJ databases">
        <title>Evolutionary Origins and Diversification of the Mycorrhizal Mutualists.</title>
        <authorList>
            <consortium name="DOE Joint Genome Institute"/>
            <consortium name="Mycorrhizal Genomics Consortium"/>
            <person name="Kohler A."/>
            <person name="Kuo A."/>
            <person name="Nagy L.G."/>
            <person name="Floudas D."/>
            <person name="Copeland A."/>
            <person name="Barry K.W."/>
            <person name="Cichocki N."/>
            <person name="Veneault-Fourrey C."/>
            <person name="LaButti K."/>
            <person name="Lindquist E.A."/>
            <person name="Lipzen A."/>
            <person name="Lundell T."/>
            <person name="Morin E."/>
            <person name="Murat C."/>
            <person name="Riley R."/>
            <person name="Ohm R."/>
            <person name="Sun H."/>
            <person name="Tunlid A."/>
            <person name="Henrissat B."/>
            <person name="Grigoriev I.V."/>
            <person name="Hibbett D.S."/>
            <person name="Martin F."/>
        </authorList>
    </citation>
    <scope>NUCLEOTIDE SEQUENCE [LARGE SCALE GENOMIC DNA]</scope>
    <source>
        <strain evidence="1 2">SS14</strain>
    </source>
</reference>
<dbReference type="Proteomes" id="UP000054279">
    <property type="component" value="Unassembled WGS sequence"/>
</dbReference>
<gene>
    <name evidence="1" type="ORF">M422DRAFT_175310</name>
</gene>
<dbReference type="AlphaFoldDB" id="A0A0C9UWK3"/>
<protein>
    <submittedName>
        <fullName evidence="1">Uncharacterized protein</fullName>
    </submittedName>
</protein>
<name>A0A0C9UWK3_SPHS4</name>
<sequence length="80" mass="8816">MISLISTNSSIASLEPDPDGFQQRRKRAAKLTNFFGVNYRDLFGDVLESIEKGMNDEFVAGTMQPEEVEVCSPTASLDTV</sequence>